<evidence type="ECO:0000313" key="2">
    <source>
        <dbReference type="EMBL" id="MEZ0474779.1"/>
    </source>
</evidence>
<sequence length="389" mass="43294">MSLTLFFLSDLAPARTELVITKRARQAPYHCTSVINEGERMMGRKLLFCALLFCVLLFAAGLAQAAPYKLFLSASGQDSNSGLTPAAPIKTLQRANQLLEAASPASPVEIHIAQGVYYNQQVNWTFINGQQITFTPINFTNDRPVFEGNGEALWFNYRGTNGASKLNFRYLRVQNYNTAMSFSGNRNDINAWNGGNKIQGMYFYNIGGVYSITGYSTAALHLVNSRNNHIANNHFVNVLNQVGDGAHIHAIYAAHHSSSNVIERNKFVNSNGDPIRIRDASDFNKILENRFFDTGLGSFYSDWYCTHDRTDCTKPTPECPSIGNEFRYNELNDGYDGWISVFKLYGPDNACGVLPQPRLRTSGNYRPEPTPPVPPAEPCPPPDPDTLCH</sequence>
<organism evidence="2 3">
    <name type="scientific">Luteimonas salinilitoris</name>
    <dbReference type="NCBI Taxonomy" id="3237697"/>
    <lineage>
        <taxon>Bacteria</taxon>
        <taxon>Pseudomonadati</taxon>
        <taxon>Pseudomonadota</taxon>
        <taxon>Gammaproteobacteria</taxon>
        <taxon>Lysobacterales</taxon>
        <taxon>Lysobacteraceae</taxon>
        <taxon>Luteimonas</taxon>
    </lineage>
</organism>
<evidence type="ECO:0000313" key="3">
    <source>
        <dbReference type="Proteomes" id="UP001566331"/>
    </source>
</evidence>
<dbReference type="Proteomes" id="UP001566331">
    <property type="component" value="Unassembled WGS sequence"/>
</dbReference>
<dbReference type="Gene3D" id="2.160.20.10">
    <property type="entry name" value="Single-stranded right-handed beta-helix, Pectin lyase-like"/>
    <property type="match status" value="1"/>
</dbReference>
<comment type="caution">
    <text evidence="2">The sequence shown here is derived from an EMBL/GenBank/DDBJ whole genome shotgun (WGS) entry which is preliminary data.</text>
</comment>
<feature type="compositionally biased region" description="Pro residues" evidence="1">
    <location>
        <begin position="368"/>
        <end position="389"/>
    </location>
</feature>
<feature type="region of interest" description="Disordered" evidence="1">
    <location>
        <begin position="356"/>
        <end position="389"/>
    </location>
</feature>
<dbReference type="RefSeq" id="WP_370564442.1">
    <property type="nucleotide sequence ID" value="NZ_JBFWIB010000008.1"/>
</dbReference>
<dbReference type="InterPro" id="IPR012334">
    <property type="entry name" value="Pectin_lyas_fold"/>
</dbReference>
<gene>
    <name evidence="2" type="ORF">AB6713_09120</name>
</gene>
<keyword evidence="3" id="KW-1185">Reference proteome</keyword>
<protein>
    <submittedName>
        <fullName evidence="2">Right-handed parallel beta-helix repeat-containing protein</fullName>
    </submittedName>
</protein>
<dbReference type="InterPro" id="IPR011050">
    <property type="entry name" value="Pectin_lyase_fold/virulence"/>
</dbReference>
<name>A0ABV4HPW9_9GAMM</name>
<proteinExistence type="predicted"/>
<evidence type="ECO:0000256" key="1">
    <source>
        <dbReference type="SAM" id="MobiDB-lite"/>
    </source>
</evidence>
<accession>A0ABV4HPW9</accession>
<dbReference type="SUPFAM" id="SSF51126">
    <property type="entry name" value="Pectin lyase-like"/>
    <property type="match status" value="1"/>
</dbReference>
<reference evidence="2 3" key="1">
    <citation type="submission" date="2024-07" db="EMBL/GenBank/DDBJ databases">
        <title>Luteimonas salilacus sp. nov., isolated from the shore soil of Salt Lake in Tibet of China.</title>
        <authorList>
            <person name="Zhang X."/>
            <person name="Li A."/>
        </authorList>
    </citation>
    <scope>NUCLEOTIDE SEQUENCE [LARGE SCALE GENOMIC DNA]</scope>
    <source>
        <strain evidence="2 3">B3-2-R+30</strain>
    </source>
</reference>
<dbReference type="EMBL" id="JBFWIC010000010">
    <property type="protein sequence ID" value="MEZ0474779.1"/>
    <property type="molecule type" value="Genomic_DNA"/>
</dbReference>